<dbReference type="InterPro" id="IPR019377">
    <property type="entry name" value="NADH_UbQ_OxRdtase_su10"/>
</dbReference>
<keyword evidence="10" id="KW-1185">Reference proteome</keyword>
<organism evidence="9 10">
    <name type="scientific">[Candida] arabinofermentans NRRL YB-2248</name>
    <dbReference type="NCBI Taxonomy" id="983967"/>
    <lineage>
        <taxon>Eukaryota</taxon>
        <taxon>Fungi</taxon>
        <taxon>Dikarya</taxon>
        <taxon>Ascomycota</taxon>
        <taxon>Saccharomycotina</taxon>
        <taxon>Pichiomycetes</taxon>
        <taxon>Pichiales</taxon>
        <taxon>Pichiaceae</taxon>
        <taxon>Ogataea</taxon>
        <taxon>Ogataea/Candida clade</taxon>
    </lineage>
</organism>
<dbReference type="OrthoDB" id="10252718at2759"/>
<accession>A0A1E4SVE9</accession>
<evidence type="ECO:0000256" key="8">
    <source>
        <dbReference type="ARBA" id="ARBA00023136"/>
    </source>
</evidence>
<keyword evidence="7" id="KW-0496">Mitochondrion</keyword>
<dbReference type="STRING" id="983967.A0A1E4SVE9"/>
<dbReference type="Proteomes" id="UP000094801">
    <property type="component" value="Unassembled WGS sequence"/>
</dbReference>
<evidence type="ECO:0000313" key="9">
    <source>
        <dbReference type="EMBL" id="ODV83476.1"/>
    </source>
</evidence>
<gene>
    <name evidence="9" type="ORF">CANARDRAFT_29925</name>
</gene>
<dbReference type="AlphaFoldDB" id="A0A1E4SVE9"/>
<dbReference type="Pfam" id="PF10249">
    <property type="entry name" value="NDUFB10"/>
    <property type="match status" value="1"/>
</dbReference>
<evidence type="ECO:0000313" key="10">
    <source>
        <dbReference type="Proteomes" id="UP000094801"/>
    </source>
</evidence>
<protein>
    <recommendedName>
        <fullName evidence="11">NADH-ubiquinone oxidoreductase 12 kDa subunit</fullName>
    </recommendedName>
</protein>
<keyword evidence="6" id="KW-0249">Electron transport</keyword>
<evidence type="ECO:0008006" key="11">
    <source>
        <dbReference type="Google" id="ProtNLM"/>
    </source>
</evidence>
<dbReference type="PANTHER" id="PTHR13094:SF1">
    <property type="entry name" value="NADH DEHYDROGENASE [UBIQUINONE] 1 BETA SUBCOMPLEX SUBUNIT 10"/>
    <property type="match status" value="1"/>
</dbReference>
<reference evidence="10" key="1">
    <citation type="submission" date="2016-04" db="EMBL/GenBank/DDBJ databases">
        <title>Comparative genomics of biotechnologically important yeasts.</title>
        <authorList>
            <consortium name="DOE Joint Genome Institute"/>
            <person name="Riley R."/>
            <person name="Haridas S."/>
            <person name="Wolfe K.H."/>
            <person name="Lopes M.R."/>
            <person name="Hittinger C.T."/>
            <person name="Goker M."/>
            <person name="Salamov A."/>
            <person name="Wisecaver J."/>
            <person name="Long T.M."/>
            <person name="Aerts A.L."/>
            <person name="Barry K."/>
            <person name="Choi C."/>
            <person name="Clum A."/>
            <person name="Coughlan A.Y."/>
            <person name="Deshpande S."/>
            <person name="Douglass A.P."/>
            <person name="Hanson S.J."/>
            <person name="Klenk H.-P."/>
            <person name="Labutti K."/>
            <person name="Lapidus A."/>
            <person name="Lindquist E."/>
            <person name="Lipzen A."/>
            <person name="Meier-Kolthoff J.P."/>
            <person name="Ohm R.A."/>
            <person name="Otillar R.P."/>
            <person name="Pangilinan J."/>
            <person name="Peng Y."/>
            <person name="Rokas A."/>
            <person name="Rosa C.A."/>
            <person name="Scheuner C."/>
            <person name="Sibirny A.A."/>
            <person name="Slot J.C."/>
            <person name="Stielow J.B."/>
            <person name="Sun H."/>
            <person name="Kurtzman C.P."/>
            <person name="Blackwell M."/>
            <person name="Grigoriev I.V."/>
            <person name="Jeffries T.W."/>
        </authorList>
    </citation>
    <scope>NUCLEOTIDE SEQUENCE [LARGE SCALE GENOMIC DNA]</scope>
    <source>
        <strain evidence="10">NRRL YB-2248</strain>
    </source>
</reference>
<dbReference type="GO" id="GO:0045271">
    <property type="term" value="C:respiratory chain complex I"/>
    <property type="evidence" value="ECO:0007669"/>
    <property type="project" value="UniProtKB-ARBA"/>
</dbReference>
<dbReference type="PANTHER" id="PTHR13094">
    <property type="entry name" value="NADH-UBIQUINONE OXIDOREDUCTASE PDSW SUBUNIT"/>
    <property type="match status" value="1"/>
</dbReference>
<evidence type="ECO:0000256" key="7">
    <source>
        <dbReference type="ARBA" id="ARBA00023128"/>
    </source>
</evidence>
<name>A0A1E4SVE9_9ASCO</name>
<comment type="subcellular location">
    <subcellularLocation>
        <location evidence="1">Mitochondrion inner membrane</location>
        <topology evidence="1">Peripheral membrane protein</topology>
        <orientation evidence="1">Matrix side</orientation>
    </subcellularLocation>
</comment>
<evidence type="ECO:0000256" key="5">
    <source>
        <dbReference type="ARBA" id="ARBA00022792"/>
    </source>
</evidence>
<dbReference type="EMBL" id="KV453863">
    <property type="protein sequence ID" value="ODV83476.1"/>
    <property type="molecule type" value="Genomic_DNA"/>
</dbReference>
<keyword evidence="5" id="KW-0999">Mitochondrion inner membrane</keyword>
<evidence type="ECO:0000256" key="3">
    <source>
        <dbReference type="ARBA" id="ARBA00022448"/>
    </source>
</evidence>
<evidence type="ECO:0000256" key="1">
    <source>
        <dbReference type="ARBA" id="ARBA00004443"/>
    </source>
</evidence>
<proteinExistence type="inferred from homology"/>
<evidence type="ECO:0000256" key="6">
    <source>
        <dbReference type="ARBA" id="ARBA00022982"/>
    </source>
</evidence>
<sequence>MAGTKEEATFKRSPDVSFDEIDYRNPMDLKNAQESMLREQFVRIEVFKMVRKALENCFRVNGPNAFEECRDLADKYLDMLPNSRAQGYMGYQRNDPSK</sequence>
<keyword evidence="4" id="KW-0679">Respiratory chain</keyword>
<dbReference type="GO" id="GO:0005743">
    <property type="term" value="C:mitochondrial inner membrane"/>
    <property type="evidence" value="ECO:0007669"/>
    <property type="project" value="UniProtKB-SubCell"/>
</dbReference>
<evidence type="ECO:0000256" key="4">
    <source>
        <dbReference type="ARBA" id="ARBA00022660"/>
    </source>
</evidence>
<evidence type="ECO:0000256" key="2">
    <source>
        <dbReference type="ARBA" id="ARBA00008317"/>
    </source>
</evidence>
<keyword evidence="3" id="KW-0813">Transport</keyword>
<keyword evidence="8" id="KW-0472">Membrane</keyword>
<dbReference type="InterPro" id="IPR039993">
    <property type="entry name" value="NDUFB10"/>
</dbReference>
<comment type="similarity">
    <text evidence="2">Belongs to the complex I NDUFB10 subunit family.</text>
</comment>